<organism evidence="2 3">
    <name type="scientific">Morus notabilis</name>
    <dbReference type="NCBI Taxonomy" id="981085"/>
    <lineage>
        <taxon>Eukaryota</taxon>
        <taxon>Viridiplantae</taxon>
        <taxon>Streptophyta</taxon>
        <taxon>Embryophyta</taxon>
        <taxon>Tracheophyta</taxon>
        <taxon>Spermatophyta</taxon>
        <taxon>Magnoliopsida</taxon>
        <taxon>eudicotyledons</taxon>
        <taxon>Gunneridae</taxon>
        <taxon>Pentapetalae</taxon>
        <taxon>rosids</taxon>
        <taxon>fabids</taxon>
        <taxon>Rosales</taxon>
        <taxon>Moraceae</taxon>
        <taxon>Moreae</taxon>
        <taxon>Morus</taxon>
    </lineage>
</organism>
<dbReference type="Proteomes" id="UP000030645">
    <property type="component" value="Unassembled WGS sequence"/>
</dbReference>
<keyword evidence="1" id="KW-0812">Transmembrane</keyword>
<sequence>MAVEDVQLLRISPSDSNGSSIPTPTPRKEQQAAGVRILLQIMMLVLSFILSHVLRRHKFYYLPEAIASLLIAVSAGLNAKKIGAIFRQKTGREVRDPHHGAEIRAIVLDWTIFFSSQISSSDLISFFQFSLS</sequence>
<evidence type="ECO:0000313" key="2">
    <source>
        <dbReference type="EMBL" id="EXB78977.1"/>
    </source>
</evidence>
<keyword evidence="1" id="KW-1133">Transmembrane helix</keyword>
<reference evidence="3" key="1">
    <citation type="submission" date="2013-01" db="EMBL/GenBank/DDBJ databases">
        <title>Draft Genome Sequence of a Mulberry Tree, Morus notabilis C.K. Schneid.</title>
        <authorList>
            <person name="He N."/>
            <person name="Zhao S."/>
        </authorList>
    </citation>
    <scope>NUCLEOTIDE SEQUENCE</scope>
</reference>
<feature type="transmembrane region" description="Helical" evidence="1">
    <location>
        <begin position="60"/>
        <end position="79"/>
    </location>
</feature>
<gene>
    <name evidence="2" type="ORF">L484_001282</name>
</gene>
<protein>
    <submittedName>
        <fullName evidence="2">Uncharacterized protein</fullName>
    </submittedName>
</protein>
<feature type="transmembrane region" description="Helical" evidence="1">
    <location>
        <begin position="37"/>
        <end position="54"/>
    </location>
</feature>
<evidence type="ECO:0000313" key="3">
    <source>
        <dbReference type="Proteomes" id="UP000030645"/>
    </source>
</evidence>
<proteinExistence type="predicted"/>
<dbReference type="STRING" id="981085.W9RIE9"/>
<accession>W9RIE9</accession>
<name>W9RIE9_9ROSA</name>
<keyword evidence="3" id="KW-1185">Reference proteome</keyword>
<keyword evidence="1" id="KW-0472">Membrane</keyword>
<dbReference type="AlphaFoldDB" id="W9RIE9"/>
<evidence type="ECO:0000256" key="1">
    <source>
        <dbReference type="SAM" id="Phobius"/>
    </source>
</evidence>
<dbReference type="eggNOG" id="KOG1965">
    <property type="taxonomic scope" value="Eukaryota"/>
</dbReference>
<dbReference type="EMBL" id="KE344782">
    <property type="protein sequence ID" value="EXB78977.1"/>
    <property type="molecule type" value="Genomic_DNA"/>
</dbReference>